<evidence type="ECO:0000313" key="4">
    <source>
        <dbReference type="Proteomes" id="UP000486602"/>
    </source>
</evidence>
<dbReference type="Proteomes" id="UP000486602">
    <property type="component" value="Unassembled WGS sequence"/>
</dbReference>
<dbReference type="InterPro" id="IPR037126">
    <property type="entry name" value="PdaC/RsiV-like_sf"/>
</dbReference>
<keyword evidence="4" id="KW-1185">Reference proteome</keyword>
<evidence type="ECO:0000256" key="1">
    <source>
        <dbReference type="SAM" id="SignalP"/>
    </source>
</evidence>
<feature type="chain" id="PRO_5029807918" evidence="1">
    <location>
        <begin position="26"/>
        <end position="271"/>
    </location>
</feature>
<feature type="domain" description="DUF3298" evidence="2">
    <location>
        <begin position="195"/>
        <end position="265"/>
    </location>
</feature>
<dbReference type="EMBL" id="JAAGVY010000037">
    <property type="protein sequence ID" value="NEN24984.1"/>
    <property type="molecule type" value="Genomic_DNA"/>
</dbReference>
<protein>
    <submittedName>
        <fullName evidence="3">DUF3298 domain-containing protein</fullName>
    </submittedName>
</protein>
<reference evidence="3 4" key="1">
    <citation type="submission" date="2020-02" db="EMBL/GenBank/DDBJ databases">
        <title>Out from the shadows clarifying the taxonomy of the family Cryomorphaceae and related taxa by utilizing the GTDB taxonomic framework.</title>
        <authorList>
            <person name="Bowman J.P."/>
        </authorList>
    </citation>
    <scope>NUCLEOTIDE SEQUENCE [LARGE SCALE GENOMIC DNA]</scope>
    <source>
        <strain evidence="3 4">QSSC 1-22</strain>
    </source>
</reference>
<dbReference type="PROSITE" id="PS51257">
    <property type="entry name" value="PROKAR_LIPOPROTEIN"/>
    <property type="match status" value="1"/>
</dbReference>
<gene>
    <name evidence="3" type="ORF">G3O08_15900</name>
</gene>
<dbReference type="RefSeq" id="WP_163286376.1">
    <property type="nucleotide sequence ID" value="NZ_JAAGVY010000037.1"/>
</dbReference>
<dbReference type="AlphaFoldDB" id="A0A7K3WU07"/>
<comment type="caution">
    <text evidence="3">The sequence shown here is derived from an EMBL/GenBank/DDBJ whole genome shotgun (WGS) entry which is preliminary data.</text>
</comment>
<organism evidence="3 4">
    <name type="scientific">Cryomorpha ignava</name>
    <dbReference type="NCBI Taxonomy" id="101383"/>
    <lineage>
        <taxon>Bacteria</taxon>
        <taxon>Pseudomonadati</taxon>
        <taxon>Bacteroidota</taxon>
        <taxon>Flavobacteriia</taxon>
        <taxon>Flavobacteriales</taxon>
        <taxon>Cryomorphaceae</taxon>
        <taxon>Cryomorpha</taxon>
    </lineage>
</organism>
<keyword evidence="1" id="KW-0732">Signal</keyword>
<dbReference type="InterPro" id="IPR021729">
    <property type="entry name" value="DUF3298"/>
</dbReference>
<sequence>MRTAIAQSFIAILFIATLASCDSNSATQEGNSDNSTDTSSTAAMSPIKMEVKKYSDREEGCKTDDCTYIELQIPAIDGGDAAAMKNINTYIDGVYREAVKARLAEPMGNTTIAAMCAAFIEGYKLFLMEFPDSEQKWYLEIDGSKSIVGADYFTVVVNHEEYLGGAHSAAFTQLNSFDLSNGNMIDITEKYGAGKLLTLAEAKFREMNKLDSKADLNDAGFMFKEGKFALPENMGLTKEGVLMVYNSYEVASYAQGETRFTIPYSALNGDL</sequence>
<dbReference type="Gene3D" id="3.30.565.40">
    <property type="entry name" value="Fervidobacterium nodosum Rt17-B1 like"/>
    <property type="match status" value="1"/>
</dbReference>
<feature type="signal peptide" evidence="1">
    <location>
        <begin position="1"/>
        <end position="25"/>
    </location>
</feature>
<evidence type="ECO:0000259" key="2">
    <source>
        <dbReference type="Pfam" id="PF11738"/>
    </source>
</evidence>
<dbReference type="Pfam" id="PF11738">
    <property type="entry name" value="DUF3298"/>
    <property type="match status" value="1"/>
</dbReference>
<name>A0A7K3WU07_9FLAO</name>
<accession>A0A7K3WU07</accession>
<dbReference type="Gene3D" id="3.90.640.20">
    <property type="entry name" value="Heat-shock cognate protein, ATPase"/>
    <property type="match status" value="1"/>
</dbReference>
<evidence type="ECO:0000313" key="3">
    <source>
        <dbReference type="EMBL" id="NEN24984.1"/>
    </source>
</evidence>
<proteinExistence type="predicted"/>